<gene>
    <name evidence="1" type="ORF">GYMLUDRAFT_57075</name>
</gene>
<proteinExistence type="predicted"/>
<keyword evidence="2" id="KW-1185">Reference proteome</keyword>
<dbReference type="OrthoDB" id="2748837at2759"/>
<name>A0A0D0CWA0_9AGAR</name>
<dbReference type="AlphaFoldDB" id="A0A0D0CWA0"/>
<accession>A0A0D0CWA0</accession>
<reference evidence="1 2" key="1">
    <citation type="submission" date="2014-04" db="EMBL/GenBank/DDBJ databases">
        <title>Evolutionary Origins and Diversification of the Mycorrhizal Mutualists.</title>
        <authorList>
            <consortium name="DOE Joint Genome Institute"/>
            <consortium name="Mycorrhizal Genomics Consortium"/>
            <person name="Kohler A."/>
            <person name="Kuo A."/>
            <person name="Nagy L.G."/>
            <person name="Floudas D."/>
            <person name="Copeland A."/>
            <person name="Barry K.W."/>
            <person name="Cichocki N."/>
            <person name="Veneault-Fourrey C."/>
            <person name="LaButti K."/>
            <person name="Lindquist E.A."/>
            <person name="Lipzen A."/>
            <person name="Lundell T."/>
            <person name="Morin E."/>
            <person name="Murat C."/>
            <person name="Riley R."/>
            <person name="Ohm R."/>
            <person name="Sun H."/>
            <person name="Tunlid A."/>
            <person name="Henrissat B."/>
            <person name="Grigoriev I.V."/>
            <person name="Hibbett D.S."/>
            <person name="Martin F."/>
        </authorList>
    </citation>
    <scope>NUCLEOTIDE SEQUENCE [LARGE SCALE GENOMIC DNA]</scope>
    <source>
        <strain evidence="1 2">FD-317 M1</strain>
    </source>
</reference>
<evidence type="ECO:0000313" key="1">
    <source>
        <dbReference type="EMBL" id="KIK64042.1"/>
    </source>
</evidence>
<dbReference type="Proteomes" id="UP000053593">
    <property type="component" value="Unassembled WGS sequence"/>
</dbReference>
<evidence type="ECO:0000313" key="2">
    <source>
        <dbReference type="Proteomes" id="UP000053593"/>
    </source>
</evidence>
<sequence>MANALIKTLKEYGIEDKVRNKIFMKEPKLNSLKIISITCNNASANTAMLDVLEVLLSKFLSRRAHVQCMAHTVNLMAKGILHPFEPVKPKSRLNDEVGPDPDFNDNIGLDELYAELKDIEENGNKAKDDIEGFVEVLEEMTDAEREKWDKEVEPVKNALYKT</sequence>
<evidence type="ECO:0008006" key="3">
    <source>
        <dbReference type="Google" id="ProtNLM"/>
    </source>
</evidence>
<organism evidence="1 2">
    <name type="scientific">Collybiopsis luxurians FD-317 M1</name>
    <dbReference type="NCBI Taxonomy" id="944289"/>
    <lineage>
        <taxon>Eukaryota</taxon>
        <taxon>Fungi</taxon>
        <taxon>Dikarya</taxon>
        <taxon>Basidiomycota</taxon>
        <taxon>Agaricomycotina</taxon>
        <taxon>Agaricomycetes</taxon>
        <taxon>Agaricomycetidae</taxon>
        <taxon>Agaricales</taxon>
        <taxon>Marasmiineae</taxon>
        <taxon>Omphalotaceae</taxon>
        <taxon>Collybiopsis</taxon>
        <taxon>Collybiopsis luxurians</taxon>
    </lineage>
</organism>
<dbReference type="HOGENOM" id="CLU_096306_2_0_1"/>
<dbReference type="EMBL" id="KN834762">
    <property type="protein sequence ID" value="KIK64042.1"/>
    <property type="molecule type" value="Genomic_DNA"/>
</dbReference>
<protein>
    <recommendedName>
        <fullName evidence="3">DUF659 domain-containing protein</fullName>
    </recommendedName>
</protein>